<dbReference type="PANTHER" id="PTHR30269">
    <property type="entry name" value="TRANSMEMBRANE PROTEIN YFCA"/>
    <property type="match status" value="1"/>
</dbReference>
<evidence type="ECO:0000256" key="3">
    <source>
        <dbReference type="ARBA" id="ARBA00022448"/>
    </source>
</evidence>
<keyword evidence="4 8" id="KW-1003">Cell membrane</keyword>
<evidence type="ECO:0000256" key="6">
    <source>
        <dbReference type="ARBA" id="ARBA00022989"/>
    </source>
</evidence>
<protein>
    <recommendedName>
        <fullName evidence="8">Probable membrane transporter protein</fullName>
    </recommendedName>
</protein>
<gene>
    <name evidence="9" type="ORF">SAV14893_052330</name>
    <name evidence="10" type="ORF">SAV31267_034220</name>
</gene>
<dbReference type="Pfam" id="PF01925">
    <property type="entry name" value="TauE"/>
    <property type="match status" value="1"/>
</dbReference>
<dbReference type="AlphaFoldDB" id="A0A4D4MS31"/>
<dbReference type="STRING" id="33903.AQJ43_33230"/>
<reference evidence="9 12" key="2">
    <citation type="submission" date="2019-04" db="EMBL/GenBank/DDBJ databases">
        <title>Draft genome sequences of Streptomyces avermitilis NBRC 14893.</title>
        <authorList>
            <person name="Komaki H."/>
            <person name="Tamura T."/>
            <person name="Hosoyama A."/>
        </authorList>
    </citation>
    <scope>NUCLEOTIDE SEQUENCE [LARGE SCALE GENOMIC DNA]</scope>
    <source>
        <strain evidence="9 12">NBRC 14893</strain>
    </source>
</reference>
<dbReference type="InterPro" id="IPR002781">
    <property type="entry name" value="TM_pro_TauE-like"/>
</dbReference>
<evidence type="ECO:0000313" key="9">
    <source>
        <dbReference type="EMBL" id="GDY65840.1"/>
    </source>
</evidence>
<evidence type="ECO:0000256" key="7">
    <source>
        <dbReference type="ARBA" id="ARBA00023136"/>
    </source>
</evidence>
<feature type="transmembrane region" description="Helical" evidence="8">
    <location>
        <begin position="179"/>
        <end position="199"/>
    </location>
</feature>
<comment type="similarity">
    <text evidence="2 8">Belongs to the 4-toluene sulfonate uptake permease (TSUP) (TC 2.A.102) family.</text>
</comment>
<keyword evidence="6 8" id="KW-1133">Transmembrane helix</keyword>
<proteinExistence type="inferred from homology"/>
<organism evidence="10 11">
    <name type="scientific">Streptomyces avermitilis</name>
    <dbReference type="NCBI Taxonomy" id="33903"/>
    <lineage>
        <taxon>Bacteria</taxon>
        <taxon>Bacillati</taxon>
        <taxon>Actinomycetota</taxon>
        <taxon>Actinomycetes</taxon>
        <taxon>Kitasatosporales</taxon>
        <taxon>Streptomycetaceae</taxon>
        <taxon>Streptomyces</taxon>
    </lineage>
</organism>
<evidence type="ECO:0000256" key="2">
    <source>
        <dbReference type="ARBA" id="ARBA00009142"/>
    </source>
</evidence>
<feature type="transmembrane region" description="Helical" evidence="8">
    <location>
        <begin position="155"/>
        <end position="173"/>
    </location>
</feature>
<evidence type="ECO:0000256" key="1">
    <source>
        <dbReference type="ARBA" id="ARBA00004651"/>
    </source>
</evidence>
<dbReference type="PANTHER" id="PTHR30269:SF0">
    <property type="entry name" value="MEMBRANE TRANSPORTER PROTEIN YFCA-RELATED"/>
    <property type="match status" value="1"/>
</dbReference>
<feature type="transmembrane region" description="Helical" evidence="8">
    <location>
        <begin position="122"/>
        <end position="143"/>
    </location>
</feature>
<evidence type="ECO:0000256" key="8">
    <source>
        <dbReference type="RuleBase" id="RU363041"/>
    </source>
</evidence>
<feature type="transmembrane region" description="Helical" evidence="8">
    <location>
        <begin position="60"/>
        <end position="82"/>
    </location>
</feature>
<evidence type="ECO:0000256" key="5">
    <source>
        <dbReference type="ARBA" id="ARBA00022692"/>
    </source>
</evidence>
<dbReference type="EMBL" id="BJHX01000001">
    <property type="protein sequence ID" value="GDY65840.1"/>
    <property type="molecule type" value="Genomic_DNA"/>
</dbReference>
<feature type="transmembrane region" description="Helical" evidence="8">
    <location>
        <begin position="94"/>
        <end position="116"/>
    </location>
</feature>
<evidence type="ECO:0000313" key="12">
    <source>
        <dbReference type="Proteomes" id="UP000302139"/>
    </source>
</evidence>
<name>A0A4D4MS31_STRAX</name>
<feature type="transmembrane region" description="Helical" evidence="8">
    <location>
        <begin position="220"/>
        <end position="244"/>
    </location>
</feature>
<feature type="transmembrane region" description="Helical" evidence="8">
    <location>
        <begin position="21"/>
        <end position="54"/>
    </location>
</feature>
<sequence>MDGTPTPSHKVPIMPDISLTMVVVLCFAALAAGWIDAVVGGGGLLLLPAMLLGLPGGTPAAYALGTNKAVAIVGTAGAAVTYARKTRVDVGTAVRIGLAALAGSTAGAFVAAGLSTAVLKPVVMVVLLGVGTFVILRPAFGMAPSTEPVSVRRMLAAIGLAGLGIGFYDGLIGPGTGTFLVLALTALLHLDLVTASATAKIVNCCTNAGALATFAWKGTVFWQLAALMAVFNLVGGMVGAHTALKKGSGFVRVVLLTVVFALVANLAYNQWIA</sequence>
<reference evidence="10 11" key="1">
    <citation type="submission" date="2019-04" db="EMBL/GenBank/DDBJ databases">
        <title>Draft genome sequences of Streptomyces avermitilis ATCC 31267.</title>
        <authorList>
            <person name="Komaki H."/>
            <person name="Tamura T."/>
            <person name="Hosoyama A."/>
        </authorList>
    </citation>
    <scope>NUCLEOTIDE SEQUENCE [LARGE SCALE GENOMIC DNA]</scope>
    <source>
        <strain evidence="10 11">ATCC 31267</strain>
    </source>
</reference>
<keyword evidence="3" id="KW-0813">Transport</keyword>
<dbReference type="GO" id="GO:0005886">
    <property type="term" value="C:plasma membrane"/>
    <property type="evidence" value="ECO:0007669"/>
    <property type="project" value="UniProtKB-SubCell"/>
</dbReference>
<accession>A0A4D4MS31</accession>
<evidence type="ECO:0000256" key="4">
    <source>
        <dbReference type="ARBA" id="ARBA00022475"/>
    </source>
</evidence>
<dbReference type="Proteomes" id="UP000299211">
    <property type="component" value="Unassembled WGS sequence"/>
</dbReference>
<keyword evidence="5 8" id="KW-0812">Transmembrane</keyword>
<dbReference type="Proteomes" id="UP000302139">
    <property type="component" value="Unassembled WGS sequence"/>
</dbReference>
<keyword evidence="7 8" id="KW-0472">Membrane</keyword>
<evidence type="ECO:0000313" key="10">
    <source>
        <dbReference type="EMBL" id="GDY73937.1"/>
    </source>
</evidence>
<dbReference type="InterPro" id="IPR052017">
    <property type="entry name" value="TSUP"/>
</dbReference>
<comment type="subcellular location">
    <subcellularLocation>
        <location evidence="1 8">Cell membrane</location>
        <topology evidence="1 8">Multi-pass membrane protein</topology>
    </subcellularLocation>
</comment>
<feature type="transmembrane region" description="Helical" evidence="8">
    <location>
        <begin position="250"/>
        <end position="268"/>
    </location>
</feature>
<evidence type="ECO:0000313" key="11">
    <source>
        <dbReference type="Proteomes" id="UP000299211"/>
    </source>
</evidence>
<dbReference type="EMBL" id="BJHY01000001">
    <property type="protein sequence ID" value="GDY73937.1"/>
    <property type="molecule type" value="Genomic_DNA"/>
</dbReference>
<comment type="caution">
    <text evidence="10">The sequence shown here is derived from an EMBL/GenBank/DDBJ whole genome shotgun (WGS) entry which is preliminary data.</text>
</comment>